<evidence type="ECO:0000313" key="3">
    <source>
        <dbReference type="EMBL" id="GAH01556.1"/>
    </source>
</evidence>
<name>X1C0E5_9ZZZZ</name>
<keyword evidence="2" id="KW-1133">Transmembrane helix</keyword>
<organism evidence="3">
    <name type="scientific">marine sediment metagenome</name>
    <dbReference type="NCBI Taxonomy" id="412755"/>
    <lineage>
        <taxon>unclassified sequences</taxon>
        <taxon>metagenomes</taxon>
        <taxon>ecological metagenomes</taxon>
    </lineage>
</organism>
<feature type="transmembrane region" description="Helical" evidence="2">
    <location>
        <begin position="22"/>
        <end position="43"/>
    </location>
</feature>
<evidence type="ECO:0000256" key="1">
    <source>
        <dbReference type="SAM" id="MobiDB-lite"/>
    </source>
</evidence>
<accession>X1C0E5</accession>
<keyword evidence="2" id="KW-0812">Transmembrane</keyword>
<proteinExistence type="predicted"/>
<feature type="non-terminal residue" evidence="3">
    <location>
        <position position="162"/>
    </location>
</feature>
<evidence type="ECO:0000256" key="2">
    <source>
        <dbReference type="SAM" id="Phobius"/>
    </source>
</evidence>
<dbReference type="EMBL" id="BART01029465">
    <property type="protein sequence ID" value="GAH01556.1"/>
    <property type="molecule type" value="Genomic_DNA"/>
</dbReference>
<feature type="region of interest" description="Disordered" evidence="1">
    <location>
        <begin position="61"/>
        <end position="92"/>
    </location>
</feature>
<dbReference type="AlphaFoldDB" id="X1C0E5"/>
<protein>
    <submittedName>
        <fullName evidence="3">Uncharacterized protein</fullName>
    </submittedName>
</protein>
<reference evidence="3" key="1">
    <citation type="journal article" date="2014" name="Front. Microbiol.">
        <title>High frequency of phylogenetically diverse reductive dehalogenase-homologous genes in deep subseafloor sedimentary metagenomes.</title>
        <authorList>
            <person name="Kawai M."/>
            <person name="Futagami T."/>
            <person name="Toyoda A."/>
            <person name="Takaki Y."/>
            <person name="Nishi S."/>
            <person name="Hori S."/>
            <person name="Arai W."/>
            <person name="Tsubouchi T."/>
            <person name="Morono Y."/>
            <person name="Uchiyama I."/>
            <person name="Ito T."/>
            <person name="Fujiyama A."/>
            <person name="Inagaki F."/>
            <person name="Takami H."/>
        </authorList>
    </citation>
    <scope>NUCLEOTIDE SEQUENCE</scope>
    <source>
        <strain evidence="3">Expedition CK06-06</strain>
    </source>
</reference>
<sequence length="162" mass="17630">MVMYPTIKHSLDIETNGSYSKAVTGIIIITLTFTVGLIILGVWEPEQNGIQQENIKIPFVPENKISDESSSEPTSSEDLSEEIVTSSENTEEDFSDAAVSGSSDVLVLEVGSVCDLDTVAGTLEIVDSNLPSEPLPLCMDQAWLDQWYVVVDSYGGYEFIEG</sequence>
<comment type="caution">
    <text evidence="3">The sequence shown here is derived from an EMBL/GenBank/DDBJ whole genome shotgun (WGS) entry which is preliminary data.</text>
</comment>
<gene>
    <name evidence="3" type="ORF">S01H4_51695</name>
</gene>
<keyword evidence="2" id="KW-0472">Membrane</keyword>